<dbReference type="RefSeq" id="WP_009547172.1">
    <property type="nucleotide sequence ID" value="NC_010546.1"/>
</dbReference>
<proteinExistence type="predicted"/>
<dbReference type="InterPro" id="IPR003807">
    <property type="entry name" value="DUF202"/>
</dbReference>
<feature type="transmembrane region" description="Helical" evidence="5">
    <location>
        <begin position="62"/>
        <end position="84"/>
    </location>
</feature>
<evidence type="ECO:0000256" key="1">
    <source>
        <dbReference type="ARBA" id="ARBA00004127"/>
    </source>
</evidence>
<evidence type="ECO:0000259" key="6">
    <source>
        <dbReference type="Pfam" id="PF02656"/>
    </source>
</evidence>
<feature type="transmembrane region" description="Helical" evidence="5">
    <location>
        <begin position="105"/>
        <end position="126"/>
    </location>
</feature>
<dbReference type="HOGENOM" id="CLU_053359_6_2_3"/>
<dbReference type="EMBL" id="CP000806">
    <property type="protein sequence ID" value="ACB53192.1"/>
    <property type="molecule type" value="Genomic_DNA"/>
</dbReference>
<keyword evidence="3 5" id="KW-1133">Transmembrane helix</keyword>
<dbReference type="AlphaFoldDB" id="B1WP13"/>
<keyword evidence="2 5" id="KW-0812">Transmembrane</keyword>
<dbReference type="Pfam" id="PF02656">
    <property type="entry name" value="DUF202"/>
    <property type="match status" value="1"/>
</dbReference>
<evidence type="ECO:0000256" key="5">
    <source>
        <dbReference type="SAM" id="Phobius"/>
    </source>
</evidence>
<protein>
    <recommendedName>
        <fullName evidence="6">DUF202 domain-containing protein</fullName>
    </recommendedName>
</protein>
<dbReference type="eggNOG" id="COG2149">
    <property type="taxonomic scope" value="Bacteria"/>
</dbReference>
<evidence type="ECO:0000313" key="8">
    <source>
        <dbReference type="Proteomes" id="UP000001203"/>
    </source>
</evidence>
<dbReference type="OrthoDB" id="582337at2"/>
<evidence type="ECO:0000313" key="7">
    <source>
        <dbReference type="EMBL" id="ACB53192.1"/>
    </source>
</evidence>
<accession>B1WP13</accession>
<keyword evidence="4 5" id="KW-0472">Membrane</keyword>
<dbReference type="KEGG" id="cyt:cce_3844"/>
<evidence type="ECO:0000256" key="3">
    <source>
        <dbReference type="ARBA" id="ARBA00022989"/>
    </source>
</evidence>
<dbReference type="STRING" id="43989.cce_3844"/>
<evidence type="ECO:0000256" key="4">
    <source>
        <dbReference type="ARBA" id="ARBA00023136"/>
    </source>
</evidence>
<sequence length="132" mass="14940">MINNPPNWQTELAKQRNRIAADRTLLAWVRTSMALIGIGFGLERTVSKLYVGVETTSNAPMFLVKLFSLLIIGTGTFAIVMAAFDYQKEMKRLQQPNYYYMPRQSLGIIVSGLLVLIAISIFLTIWRQAIIN</sequence>
<keyword evidence="8" id="KW-1185">Reference proteome</keyword>
<comment type="subcellular location">
    <subcellularLocation>
        <location evidence="1">Endomembrane system</location>
        <topology evidence="1">Multi-pass membrane protein</topology>
    </subcellularLocation>
</comment>
<dbReference type="GO" id="GO:0012505">
    <property type="term" value="C:endomembrane system"/>
    <property type="evidence" value="ECO:0007669"/>
    <property type="project" value="UniProtKB-SubCell"/>
</dbReference>
<dbReference type="Proteomes" id="UP000001203">
    <property type="component" value="Chromosome circular"/>
</dbReference>
<name>B1WP13_CROS5</name>
<organism evidence="7 8">
    <name type="scientific">Crocosphaera subtropica (strain ATCC 51142 / BH68)</name>
    <name type="common">Cyanothece sp. (strain ATCC 51142)</name>
    <dbReference type="NCBI Taxonomy" id="43989"/>
    <lineage>
        <taxon>Bacteria</taxon>
        <taxon>Bacillati</taxon>
        <taxon>Cyanobacteriota</taxon>
        <taxon>Cyanophyceae</taxon>
        <taxon>Oscillatoriophycideae</taxon>
        <taxon>Chroococcales</taxon>
        <taxon>Aphanothecaceae</taxon>
        <taxon>Crocosphaera</taxon>
        <taxon>Crocosphaera subtropica</taxon>
    </lineage>
</organism>
<reference evidence="7 8" key="1">
    <citation type="journal article" date="2008" name="Proc. Natl. Acad. Sci. U.S.A.">
        <title>The genome of Cyanothece 51142, a unicellular diazotrophic cyanobacterium important in the marine nitrogen cycle.</title>
        <authorList>
            <person name="Welsh E.A."/>
            <person name="Liberton M."/>
            <person name="Stoeckel J."/>
            <person name="Loh T."/>
            <person name="Elvitigala T."/>
            <person name="Wang C."/>
            <person name="Wollam A."/>
            <person name="Fulton R.S."/>
            <person name="Clifton S.W."/>
            <person name="Jacobs J.M."/>
            <person name="Aurora R."/>
            <person name="Ghosh B.K."/>
            <person name="Sherman L.A."/>
            <person name="Smith R.D."/>
            <person name="Wilson R.K."/>
            <person name="Pakrasi H.B."/>
        </authorList>
    </citation>
    <scope>NUCLEOTIDE SEQUENCE [LARGE SCALE GENOMIC DNA]</scope>
    <source>
        <strain evidence="8">ATCC 51142 / BH68</strain>
    </source>
</reference>
<gene>
    <name evidence="7" type="ordered locus">cce_3844</name>
</gene>
<feature type="transmembrane region" description="Helical" evidence="5">
    <location>
        <begin position="24"/>
        <end position="42"/>
    </location>
</feature>
<evidence type="ECO:0000256" key="2">
    <source>
        <dbReference type="ARBA" id="ARBA00022692"/>
    </source>
</evidence>
<feature type="domain" description="DUF202" evidence="6">
    <location>
        <begin position="16"/>
        <end position="91"/>
    </location>
</feature>